<keyword evidence="1" id="KW-0812">Transmembrane</keyword>
<evidence type="ECO:0000313" key="4">
    <source>
        <dbReference type="Proteomes" id="UP001146120"/>
    </source>
</evidence>
<feature type="domain" description="WLGC" evidence="2">
    <location>
        <begin position="778"/>
        <end position="842"/>
    </location>
</feature>
<keyword evidence="1" id="KW-0472">Membrane</keyword>
<evidence type="ECO:0000256" key="1">
    <source>
        <dbReference type="SAM" id="Phobius"/>
    </source>
</evidence>
<reference evidence="3" key="1">
    <citation type="submission" date="2022-11" db="EMBL/GenBank/DDBJ databases">
        <authorList>
            <person name="Morgan W.R."/>
            <person name="Tartar A."/>
        </authorList>
    </citation>
    <scope>NUCLEOTIDE SEQUENCE</scope>
    <source>
        <strain evidence="3">ARSEF 373</strain>
    </source>
</reference>
<dbReference type="SUPFAM" id="SSF52058">
    <property type="entry name" value="L domain-like"/>
    <property type="match status" value="1"/>
</dbReference>
<feature type="transmembrane region" description="Helical" evidence="1">
    <location>
        <begin position="350"/>
        <end position="369"/>
    </location>
</feature>
<organism evidence="3 4">
    <name type="scientific">Lagenidium giganteum</name>
    <dbReference type="NCBI Taxonomy" id="4803"/>
    <lineage>
        <taxon>Eukaryota</taxon>
        <taxon>Sar</taxon>
        <taxon>Stramenopiles</taxon>
        <taxon>Oomycota</taxon>
        <taxon>Peronosporomycetes</taxon>
        <taxon>Pythiales</taxon>
        <taxon>Pythiaceae</taxon>
    </lineage>
</organism>
<reference evidence="3" key="2">
    <citation type="journal article" date="2023" name="Microbiol Resour">
        <title>Decontamination and Annotation of the Draft Genome Sequence of the Oomycete Lagenidium giganteum ARSEF 373.</title>
        <authorList>
            <person name="Morgan W.R."/>
            <person name="Tartar A."/>
        </authorList>
    </citation>
    <scope>NUCLEOTIDE SEQUENCE</scope>
    <source>
        <strain evidence="3">ARSEF 373</strain>
    </source>
</reference>
<gene>
    <name evidence="3" type="ORF">N0F65_000499</name>
</gene>
<dbReference type="AlphaFoldDB" id="A0AAV2Z0R4"/>
<name>A0AAV2Z0R4_9STRA</name>
<dbReference type="InterPro" id="IPR032675">
    <property type="entry name" value="LRR_dom_sf"/>
</dbReference>
<dbReference type="Gene3D" id="3.80.10.10">
    <property type="entry name" value="Ribonuclease Inhibitor"/>
    <property type="match status" value="1"/>
</dbReference>
<dbReference type="Proteomes" id="UP001146120">
    <property type="component" value="Unassembled WGS sequence"/>
</dbReference>
<dbReference type="InterPro" id="IPR058256">
    <property type="entry name" value="WLGC"/>
</dbReference>
<dbReference type="Pfam" id="PF26605">
    <property type="entry name" value="WLGC"/>
    <property type="match status" value="1"/>
</dbReference>
<feature type="transmembrane region" description="Helical" evidence="1">
    <location>
        <begin position="175"/>
        <end position="202"/>
    </location>
</feature>
<comment type="caution">
    <text evidence="3">The sequence shown here is derived from an EMBL/GenBank/DDBJ whole genome shotgun (WGS) entry which is preliminary data.</text>
</comment>
<feature type="transmembrane region" description="Helical" evidence="1">
    <location>
        <begin position="470"/>
        <end position="493"/>
    </location>
</feature>
<evidence type="ECO:0000313" key="3">
    <source>
        <dbReference type="EMBL" id="DAZ98967.1"/>
    </source>
</evidence>
<evidence type="ECO:0000259" key="2">
    <source>
        <dbReference type="Pfam" id="PF26605"/>
    </source>
</evidence>
<sequence>MFPLNATDVASAVSSSPRTLRTAASANGLTASKRVNELVLATLPFESSTSIKRADSAGACIPDSPKRRHSFSSGTSQHQISVHCVTPEPSQNRGRRFSLAAAGSVKRIFKTSHHGTFFGVFGWLGYPTVIAFLLSAVALLNQAIVQINPQYFANNLMNTTNYDDGEFWMVSEGSLLSICVSASVLVGFALCYLGLAALMVFFRHKVLPKPGVVRATSQSAMIDRANTVLGPKKRSLAIIRKFIKAKEAEAQAKEMAAAADTDLYMPKRTFAQFMALFVKLDGPYHVYYYALSDLPKLMFQTYTLVIYLRNGFAISVIIFYAVLVLFNWLISFYRFHRRRVDRRLITTRLFYLFDLFFAVFAPLIVLLYVKFSFKFNREEFRTKEDSMMPGVYDRIARLFADPIQLTTFRAGYTQLQMRTTNSILVKTGLVFLSVYKWKKIIFHLIRDHHEQQRKVTHHIVKQSKRSRRHLVFGIVIFLMFGAFIFLYTVIAVVSSRNNCSKHVKCAVVSYQWYWGWSECPCLVYIDRNMEPLATYDQWINPPDTTSELAAVAKVGELRVVQIINRALPRLPIELRECTWIEQLILIYTKTEELPEWANEFDHLVYLHIEGEFSPRSLKSLPDDVFTGMTSLRFLHLGIVPMLEQLPSFSGLHRLKAIAVAGARKLTAYPPFDDLDELVTLNIIENAHVHYLPSLAALTSLRSVNVNYRNEMCCNGFLTGTCDLTDSRCIKHTGEADVQCVDERLSEADKKILADTTGSVCELSLPFDLDYMSPTLESTDVVCGGVLFKQCALGNNTGICYNGRMQVIYCDTSGDFIKMRQLQIARKVGLPCSASVEAWLGCEP</sequence>
<keyword evidence="4" id="KW-1185">Reference proteome</keyword>
<protein>
    <recommendedName>
        <fullName evidence="2">WLGC domain-containing protein</fullName>
    </recommendedName>
</protein>
<keyword evidence="1" id="KW-1133">Transmembrane helix</keyword>
<feature type="transmembrane region" description="Helical" evidence="1">
    <location>
        <begin position="306"/>
        <end position="330"/>
    </location>
</feature>
<accession>A0AAV2Z0R4</accession>
<dbReference type="EMBL" id="DAKRPA010000093">
    <property type="protein sequence ID" value="DAZ98967.1"/>
    <property type="molecule type" value="Genomic_DNA"/>
</dbReference>
<proteinExistence type="predicted"/>
<feature type="transmembrane region" description="Helical" evidence="1">
    <location>
        <begin position="116"/>
        <end position="140"/>
    </location>
</feature>